<dbReference type="EMBL" id="JACCAU010000001">
    <property type="protein sequence ID" value="NYH13418.1"/>
    <property type="molecule type" value="Genomic_DNA"/>
</dbReference>
<reference evidence="1 2" key="1">
    <citation type="submission" date="2020-07" db="EMBL/GenBank/DDBJ databases">
        <title>Exploring microbial biodiversity for novel pathways involved in the catabolism of aromatic compounds derived from lignin.</title>
        <authorList>
            <person name="Elkins J."/>
        </authorList>
    </citation>
    <scope>NUCLEOTIDE SEQUENCE [LARGE SCALE GENOMIC DNA]</scope>
    <source>
        <strain evidence="1 2">H2C3B</strain>
    </source>
</reference>
<protein>
    <submittedName>
        <fullName evidence="1">Uncharacterized protein</fullName>
    </submittedName>
</protein>
<comment type="caution">
    <text evidence="1">The sequence shown here is derived from an EMBL/GenBank/DDBJ whole genome shotgun (WGS) entry which is preliminary data.</text>
</comment>
<evidence type="ECO:0000313" key="1">
    <source>
        <dbReference type="EMBL" id="NYH13418.1"/>
    </source>
</evidence>
<name>A0A7Y9W4K8_9BURK</name>
<sequence length="104" mass="10912">MPLQFEYVTPATGAKATYHVVQQVGLDYVSTLTSVTVASYLSKEARDAGKYSMYAQQIQIGALPDSGIDARDFAESSLAAAAPTDGSASVNPGRYVFAGAEISK</sequence>
<proteinExistence type="predicted"/>
<dbReference type="AlphaFoldDB" id="A0A7Y9W4K8"/>
<dbReference type="RefSeq" id="WP_179703433.1">
    <property type="nucleotide sequence ID" value="NZ_JACCAU010000001.1"/>
</dbReference>
<gene>
    <name evidence="1" type="ORF">GGD41_000646</name>
</gene>
<accession>A0A7Y9W4K8</accession>
<organism evidence="1 2">
    <name type="scientific">Paraburkholderia bryophila</name>
    <dbReference type="NCBI Taxonomy" id="420952"/>
    <lineage>
        <taxon>Bacteria</taxon>
        <taxon>Pseudomonadati</taxon>
        <taxon>Pseudomonadota</taxon>
        <taxon>Betaproteobacteria</taxon>
        <taxon>Burkholderiales</taxon>
        <taxon>Burkholderiaceae</taxon>
        <taxon>Paraburkholderia</taxon>
    </lineage>
</organism>
<evidence type="ECO:0000313" key="2">
    <source>
        <dbReference type="Proteomes" id="UP000572540"/>
    </source>
</evidence>
<dbReference type="Proteomes" id="UP000572540">
    <property type="component" value="Unassembled WGS sequence"/>
</dbReference>